<name>A0AAF1K6V4_9PROT</name>
<dbReference type="PROSITE" id="PS01156">
    <property type="entry name" value="TONB_DEPENDENT_REC_2"/>
    <property type="match status" value="1"/>
</dbReference>
<evidence type="ECO:0000313" key="20">
    <source>
        <dbReference type="EMBL" id="MBR0657275.1"/>
    </source>
</evidence>
<keyword evidence="5" id="KW-0410">Iron transport</keyword>
<feature type="signal peptide" evidence="17">
    <location>
        <begin position="1"/>
        <end position="24"/>
    </location>
</feature>
<organism evidence="20 21">
    <name type="scientific">Plastoroseomonas arctica</name>
    <dbReference type="NCBI Taxonomy" id="1509237"/>
    <lineage>
        <taxon>Bacteria</taxon>
        <taxon>Pseudomonadati</taxon>
        <taxon>Pseudomonadota</taxon>
        <taxon>Alphaproteobacteria</taxon>
        <taxon>Acetobacterales</taxon>
        <taxon>Acetobacteraceae</taxon>
        <taxon>Plastoroseomonas</taxon>
    </lineage>
</organism>
<comment type="subcellular location">
    <subcellularLocation>
        <location evidence="1 14">Cell outer membrane</location>
        <topology evidence="1 14">Multi-pass membrane protein</topology>
    </subcellularLocation>
</comment>
<evidence type="ECO:0000256" key="6">
    <source>
        <dbReference type="ARBA" id="ARBA00022692"/>
    </source>
</evidence>
<evidence type="ECO:0000259" key="18">
    <source>
        <dbReference type="Pfam" id="PF00593"/>
    </source>
</evidence>
<dbReference type="Gene3D" id="2.40.170.20">
    <property type="entry name" value="TonB-dependent receptor, beta-barrel domain"/>
    <property type="match status" value="1"/>
</dbReference>
<keyword evidence="7 17" id="KW-0732">Signal</keyword>
<dbReference type="InterPro" id="IPR000531">
    <property type="entry name" value="Beta-barrel_TonB"/>
</dbReference>
<dbReference type="Pfam" id="PF07715">
    <property type="entry name" value="Plug"/>
    <property type="match status" value="1"/>
</dbReference>
<keyword evidence="6 14" id="KW-0812">Transmembrane</keyword>
<evidence type="ECO:0000256" key="12">
    <source>
        <dbReference type="ARBA" id="ARBA00023170"/>
    </source>
</evidence>
<dbReference type="Proteomes" id="UP001196068">
    <property type="component" value="Unassembled WGS sequence"/>
</dbReference>
<keyword evidence="3 14" id="KW-0813">Transport</keyword>
<comment type="similarity">
    <text evidence="2 14 16">Belongs to the TonB-dependent receptor family.</text>
</comment>
<keyword evidence="11 14" id="KW-0472">Membrane</keyword>
<dbReference type="Gene3D" id="2.170.130.10">
    <property type="entry name" value="TonB-dependent receptor, plug domain"/>
    <property type="match status" value="1"/>
</dbReference>
<keyword evidence="9" id="KW-0406">Ion transport</keyword>
<dbReference type="InterPro" id="IPR036942">
    <property type="entry name" value="Beta-barrel_TonB_sf"/>
</dbReference>
<evidence type="ECO:0000256" key="7">
    <source>
        <dbReference type="ARBA" id="ARBA00022729"/>
    </source>
</evidence>
<dbReference type="SUPFAM" id="SSF56935">
    <property type="entry name" value="Porins"/>
    <property type="match status" value="1"/>
</dbReference>
<feature type="domain" description="TonB-dependent receptor plug" evidence="19">
    <location>
        <begin position="79"/>
        <end position="177"/>
    </location>
</feature>
<dbReference type="PROSITE" id="PS52016">
    <property type="entry name" value="TONB_DEPENDENT_REC_3"/>
    <property type="match status" value="1"/>
</dbReference>
<reference evidence="20" key="1">
    <citation type="submission" date="2020-01" db="EMBL/GenBank/DDBJ databases">
        <authorList>
            <person name="Rat A."/>
        </authorList>
    </citation>
    <scope>NUCLEOTIDE SEQUENCE</scope>
    <source>
        <strain evidence="20">LMG 28251</strain>
    </source>
</reference>
<evidence type="ECO:0000259" key="19">
    <source>
        <dbReference type="Pfam" id="PF07715"/>
    </source>
</evidence>
<dbReference type="PANTHER" id="PTHR32552">
    <property type="entry name" value="FERRICHROME IRON RECEPTOR-RELATED"/>
    <property type="match status" value="1"/>
</dbReference>
<dbReference type="InterPro" id="IPR010917">
    <property type="entry name" value="TonB_rcpt_CS"/>
</dbReference>
<dbReference type="RefSeq" id="WP_211876141.1">
    <property type="nucleotide sequence ID" value="NZ_JAAEDH010000029.1"/>
</dbReference>
<dbReference type="InterPro" id="IPR012910">
    <property type="entry name" value="Plug_dom"/>
</dbReference>
<keyword evidence="13 14" id="KW-0998">Cell outer membrane</keyword>
<evidence type="ECO:0000256" key="13">
    <source>
        <dbReference type="ARBA" id="ARBA00023237"/>
    </source>
</evidence>
<sequence>MASLRCLRAGFEPALGLGAIGLLAALPSAVAQNAPGNAATPANDGTQTALALPEVSVSGAVPATRRAGDTITPRAPASVAETPQSIDVIPRALVEERGANSLREALRNVTGISLAAGEGGLSGDNLTLRGFSASNDFYIDGIRDAANYTRDPFNVESIEVLKGPSAILFGRGSTGGVINQTSRMPQNSNFGEIIVSGYNPIGVRATVDVNMAIDQVAVRLNAMGYSQDTADRSHVYNQRYGVAPAITFGIGGNTQLTLSALHQEEDNIPDFGVPFLNGRPAPVSRSTFYGLQGVDYERYRTDVFTANLQHRFMDGVTIRNVTRYGTYHRDIDATAPRILTAITPTTPLASILVNRQAQIREGTSTILENQTEFRAAFETGPLRHAMVAGLEIGHETAQLRRFTATRPTATLIGPNWGQGDGFVENRTLTGDTLGTSNRAAIFLVDQIRIGQYFEVLGGIRQERFQSNSDNRFVAGQNFSRTDNMTSWRGALVFKPVRGVRTYVAAGTSFNPSIESLALTVANANLAPERNRSYEFGASWDITEGLVVRGAIFNIEKTNARTVDPTNATVNVLDGRQRVNGFELSLAGTILPGWNAIAGYTLLDSRIVESNNPLERNRHLLNTPRQTATLWTTYDLPYAITVGAGASYVDSRFGNNTNTVRVPAYVRYDATVSMQVSEGITARLNALNLTDKRFYEGVYQGNVTPGSGRTLIASVAMRF</sequence>
<evidence type="ECO:0000256" key="16">
    <source>
        <dbReference type="RuleBase" id="RU003357"/>
    </source>
</evidence>
<evidence type="ECO:0000256" key="8">
    <source>
        <dbReference type="ARBA" id="ARBA00023004"/>
    </source>
</evidence>
<evidence type="ECO:0000256" key="17">
    <source>
        <dbReference type="SAM" id="SignalP"/>
    </source>
</evidence>
<feature type="domain" description="TonB-dependent receptor-like beta-barrel" evidence="18">
    <location>
        <begin position="251"/>
        <end position="688"/>
    </location>
</feature>
<dbReference type="CDD" id="cd01347">
    <property type="entry name" value="ligand_gated_channel"/>
    <property type="match status" value="1"/>
</dbReference>
<dbReference type="AlphaFoldDB" id="A0AAF1K6V4"/>
<dbReference type="InterPro" id="IPR039426">
    <property type="entry name" value="TonB-dep_rcpt-like"/>
</dbReference>
<keyword evidence="21" id="KW-1185">Reference proteome</keyword>
<gene>
    <name evidence="20" type="ORF">GXW79_19520</name>
</gene>
<comment type="caution">
    <text evidence="20">The sequence shown here is derived from an EMBL/GenBank/DDBJ whole genome shotgun (WGS) entry which is preliminary data.</text>
</comment>
<evidence type="ECO:0000256" key="10">
    <source>
        <dbReference type="ARBA" id="ARBA00023077"/>
    </source>
</evidence>
<evidence type="ECO:0000256" key="14">
    <source>
        <dbReference type="PROSITE-ProRule" id="PRU01360"/>
    </source>
</evidence>
<protein>
    <submittedName>
        <fullName evidence="20">TonB-dependent siderophore receptor</fullName>
    </submittedName>
</protein>
<evidence type="ECO:0000256" key="1">
    <source>
        <dbReference type="ARBA" id="ARBA00004571"/>
    </source>
</evidence>
<keyword evidence="4 14" id="KW-1134">Transmembrane beta strand</keyword>
<dbReference type="FunFam" id="2.170.130.10:FF:000001">
    <property type="entry name" value="Catecholate siderophore TonB-dependent receptor"/>
    <property type="match status" value="1"/>
</dbReference>
<feature type="chain" id="PRO_5042166388" evidence="17">
    <location>
        <begin position="25"/>
        <end position="718"/>
    </location>
</feature>
<dbReference type="EMBL" id="JAAEDH010000029">
    <property type="protein sequence ID" value="MBR0657275.1"/>
    <property type="molecule type" value="Genomic_DNA"/>
</dbReference>
<evidence type="ECO:0000256" key="15">
    <source>
        <dbReference type="PROSITE-ProRule" id="PRU10144"/>
    </source>
</evidence>
<accession>A0AAF1K6V4</accession>
<reference evidence="20" key="2">
    <citation type="journal article" date="2021" name="Syst. Appl. Microbiol.">
        <title>Roseomonas hellenica sp. nov., isolated from roots of wild-growing Alkanna tinctoria.</title>
        <authorList>
            <person name="Rat A."/>
            <person name="Naranjo H.D."/>
            <person name="Lebbe L."/>
            <person name="Cnockaert M."/>
            <person name="Krigas N."/>
            <person name="Grigoriadou K."/>
            <person name="Maloupa E."/>
            <person name="Willems A."/>
        </authorList>
    </citation>
    <scope>NUCLEOTIDE SEQUENCE</scope>
    <source>
        <strain evidence="20">LMG 28251</strain>
    </source>
</reference>
<proteinExistence type="inferred from homology"/>
<dbReference type="InterPro" id="IPR037066">
    <property type="entry name" value="Plug_dom_sf"/>
</dbReference>
<feature type="short sequence motif" description="TonB C-terminal box" evidence="15">
    <location>
        <begin position="701"/>
        <end position="718"/>
    </location>
</feature>
<evidence type="ECO:0000256" key="9">
    <source>
        <dbReference type="ARBA" id="ARBA00023065"/>
    </source>
</evidence>
<dbReference type="GO" id="GO:0009279">
    <property type="term" value="C:cell outer membrane"/>
    <property type="evidence" value="ECO:0007669"/>
    <property type="project" value="UniProtKB-SubCell"/>
</dbReference>
<evidence type="ECO:0000256" key="11">
    <source>
        <dbReference type="ARBA" id="ARBA00023136"/>
    </source>
</evidence>
<dbReference type="GO" id="GO:0038023">
    <property type="term" value="F:signaling receptor activity"/>
    <property type="evidence" value="ECO:0007669"/>
    <property type="project" value="InterPro"/>
</dbReference>
<dbReference type="InterPro" id="IPR010105">
    <property type="entry name" value="TonB_sidphr_rcpt"/>
</dbReference>
<dbReference type="Pfam" id="PF00593">
    <property type="entry name" value="TonB_dep_Rec_b-barrel"/>
    <property type="match status" value="1"/>
</dbReference>
<evidence type="ECO:0000313" key="21">
    <source>
        <dbReference type="Proteomes" id="UP001196068"/>
    </source>
</evidence>
<evidence type="ECO:0000256" key="3">
    <source>
        <dbReference type="ARBA" id="ARBA00022448"/>
    </source>
</evidence>
<evidence type="ECO:0000256" key="4">
    <source>
        <dbReference type="ARBA" id="ARBA00022452"/>
    </source>
</evidence>
<evidence type="ECO:0000256" key="2">
    <source>
        <dbReference type="ARBA" id="ARBA00009810"/>
    </source>
</evidence>
<evidence type="ECO:0000256" key="5">
    <source>
        <dbReference type="ARBA" id="ARBA00022496"/>
    </source>
</evidence>
<keyword evidence="12 20" id="KW-0675">Receptor</keyword>
<dbReference type="NCBIfam" id="TIGR01783">
    <property type="entry name" value="TonB-siderophor"/>
    <property type="match status" value="1"/>
</dbReference>
<dbReference type="GO" id="GO:0015891">
    <property type="term" value="P:siderophore transport"/>
    <property type="evidence" value="ECO:0007669"/>
    <property type="project" value="InterPro"/>
</dbReference>
<dbReference type="PANTHER" id="PTHR32552:SF83">
    <property type="entry name" value="BLR3904 PROTEIN"/>
    <property type="match status" value="1"/>
</dbReference>
<keyword evidence="10 16" id="KW-0798">TonB box</keyword>
<dbReference type="GO" id="GO:0015344">
    <property type="term" value="F:siderophore uptake transmembrane transporter activity"/>
    <property type="evidence" value="ECO:0007669"/>
    <property type="project" value="TreeGrafter"/>
</dbReference>
<keyword evidence="8" id="KW-0408">Iron</keyword>